<evidence type="ECO:0000256" key="4">
    <source>
        <dbReference type="ARBA" id="ARBA00023014"/>
    </source>
</evidence>
<protein>
    <recommendedName>
        <fullName evidence="5">4Fe-4S ferredoxin-type domain-containing protein</fullName>
    </recommendedName>
</protein>
<keyword evidence="1" id="KW-0004">4Fe-4S</keyword>
<reference evidence="6" key="1">
    <citation type="submission" date="2018-05" db="EMBL/GenBank/DDBJ databases">
        <authorList>
            <person name="Lanie J.A."/>
            <person name="Ng W.-L."/>
            <person name="Kazmierczak K.M."/>
            <person name="Andrzejewski T.M."/>
            <person name="Davidsen T.M."/>
            <person name="Wayne K.J."/>
            <person name="Tettelin H."/>
            <person name="Glass J.I."/>
            <person name="Rusch D."/>
            <person name="Podicherti R."/>
            <person name="Tsui H.-C.T."/>
            <person name="Winkler M.E."/>
        </authorList>
    </citation>
    <scope>NUCLEOTIDE SEQUENCE</scope>
</reference>
<evidence type="ECO:0000259" key="5">
    <source>
        <dbReference type="PROSITE" id="PS51379"/>
    </source>
</evidence>
<evidence type="ECO:0000256" key="1">
    <source>
        <dbReference type="ARBA" id="ARBA00022485"/>
    </source>
</evidence>
<organism evidence="6">
    <name type="scientific">marine metagenome</name>
    <dbReference type="NCBI Taxonomy" id="408172"/>
    <lineage>
        <taxon>unclassified sequences</taxon>
        <taxon>metagenomes</taxon>
        <taxon>ecological metagenomes</taxon>
    </lineage>
</organism>
<gene>
    <name evidence="6" type="ORF">METZ01_LOCUS167066</name>
</gene>
<dbReference type="PROSITE" id="PS51379">
    <property type="entry name" value="4FE4S_FER_2"/>
    <property type="match status" value="2"/>
</dbReference>
<evidence type="ECO:0000256" key="3">
    <source>
        <dbReference type="ARBA" id="ARBA00023004"/>
    </source>
</evidence>
<accession>A0A382BLN3</accession>
<dbReference type="GO" id="GO:0051539">
    <property type="term" value="F:4 iron, 4 sulfur cluster binding"/>
    <property type="evidence" value="ECO:0007669"/>
    <property type="project" value="UniProtKB-KW"/>
</dbReference>
<feature type="domain" description="4Fe-4S ferredoxin-type" evidence="5">
    <location>
        <begin position="145"/>
        <end position="176"/>
    </location>
</feature>
<dbReference type="EMBL" id="UINC01030207">
    <property type="protein sequence ID" value="SVB14212.1"/>
    <property type="molecule type" value="Genomic_DNA"/>
</dbReference>
<dbReference type="InterPro" id="IPR050572">
    <property type="entry name" value="Fe-S_Ferredoxin"/>
</dbReference>
<keyword evidence="3" id="KW-0408">Iron</keyword>
<dbReference type="AlphaFoldDB" id="A0A382BLN3"/>
<dbReference type="PANTHER" id="PTHR43687">
    <property type="entry name" value="ADENYLYLSULFATE REDUCTASE, BETA SUBUNIT"/>
    <property type="match status" value="1"/>
</dbReference>
<keyword evidence="4" id="KW-0411">Iron-sulfur</keyword>
<keyword evidence="2" id="KW-0479">Metal-binding</keyword>
<proteinExistence type="predicted"/>
<name>A0A382BLN3_9ZZZZ</name>
<sequence>MAIADETTLRIVLYEGKGAVTLEASDRCSTLTALLEKGYAVTCAGDGAVAPADASTLLVLGRFENGQAPEAEDANSKVQVRFRDINGLDADGVTTLVEQEREDTQTARHGEWKPWFPVIDYDRCTNCMQCLSFCLFDVYGVDEEQEIQVQNNDNCKTNCPACSRVCPEAAIMFPKYKSGPINGDVVSDGDLNREKMKIDISALLGGDVYQMLRDRSMRAQSRFSKERDSGKALGERTKCLTKLAAEADIDIPLEVLQSLPSADEIQKKAAEASAKAEAALAAQGSK</sequence>
<dbReference type="InterPro" id="IPR017896">
    <property type="entry name" value="4Fe4S_Fe-S-bd"/>
</dbReference>
<dbReference type="Gene3D" id="3.30.70.20">
    <property type="match status" value="1"/>
</dbReference>
<evidence type="ECO:0000313" key="6">
    <source>
        <dbReference type="EMBL" id="SVB14212.1"/>
    </source>
</evidence>
<feature type="domain" description="4Fe-4S ferredoxin-type" evidence="5">
    <location>
        <begin position="115"/>
        <end position="144"/>
    </location>
</feature>
<dbReference type="SUPFAM" id="SSF54862">
    <property type="entry name" value="4Fe-4S ferredoxins"/>
    <property type="match status" value="1"/>
</dbReference>
<evidence type="ECO:0000256" key="2">
    <source>
        <dbReference type="ARBA" id="ARBA00022723"/>
    </source>
</evidence>
<dbReference type="GO" id="GO:0046872">
    <property type="term" value="F:metal ion binding"/>
    <property type="evidence" value="ECO:0007669"/>
    <property type="project" value="UniProtKB-KW"/>
</dbReference>
<dbReference type="PANTHER" id="PTHR43687:SF1">
    <property type="entry name" value="FERREDOXIN III"/>
    <property type="match status" value="1"/>
</dbReference>